<dbReference type="AlphaFoldDB" id="A0A2P2PEI6"/>
<dbReference type="EMBL" id="GGEC01072651">
    <property type="protein sequence ID" value="MBX53135.1"/>
    <property type="molecule type" value="Transcribed_RNA"/>
</dbReference>
<sequence length="47" mass="5753">MRMFLTSLVFFWIVYLFIQSFFYFIYVPRIGNLWSKLFSLTTIDSVT</sequence>
<reference evidence="2" key="1">
    <citation type="submission" date="2018-02" db="EMBL/GenBank/DDBJ databases">
        <title>Rhizophora mucronata_Transcriptome.</title>
        <authorList>
            <person name="Meera S.P."/>
            <person name="Sreeshan A."/>
            <person name="Augustine A."/>
        </authorList>
    </citation>
    <scope>NUCLEOTIDE SEQUENCE</scope>
    <source>
        <tissue evidence="2">Leaf</tissue>
    </source>
</reference>
<name>A0A2P2PEI6_RHIMU</name>
<feature type="transmembrane region" description="Helical" evidence="1">
    <location>
        <begin position="6"/>
        <end position="26"/>
    </location>
</feature>
<keyword evidence="1" id="KW-0472">Membrane</keyword>
<evidence type="ECO:0000313" key="2">
    <source>
        <dbReference type="EMBL" id="MBX53135.1"/>
    </source>
</evidence>
<proteinExistence type="predicted"/>
<protein>
    <submittedName>
        <fullName evidence="2">Uncharacterized protein</fullName>
    </submittedName>
</protein>
<keyword evidence="1" id="KW-0812">Transmembrane</keyword>
<evidence type="ECO:0000256" key="1">
    <source>
        <dbReference type="SAM" id="Phobius"/>
    </source>
</evidence>
<keyword evidence="1" id="KW-1133">Transmembrane helix</keyword>
<accession>A0A2P2PEI6</accession>
<organism evidence="2">
    <name type="scientific">Rhizophora mucronata</name>
    <name type="common">Asiatic mangrove</name>
    <dbReference type="NCBI Taxonomy" id="61149"/>
    <lineage>
        <taxon>Eukaryota</taxon>
        <taxon>Viridiplantae</taxon>
        <taxon>Streptophyta</taxon>
        <taxon>Embryophyta</taxon>
        <taxon>Tracheophyta</taxon>
        <taxon>Spermatophyta</taxon>
        <taxon>Magnoliopsida</taxon>
        <taxon>eudicotyledons</taxon>
        <taxon>Gunneridae</taxon>
        <taxon>Pentapetalae</taxon>
        <taxon>rosids</taxon>
        <taxon>fabids</taxon>
        <taxon>Malpighiales</taxon>
        <taxon>Rhizophoraceae</taxon>
        <taxon>Rhizophora</taxon>
    </lineage>
</organism>